<dbReference type="EMBL" id="SBLB01000008">
    <property type="protein sequence ID" value="RYC67362.1"/>
    <property type="molecule type" value="Genomic_DNA"/>
</dbReference>
<dbReference type="InterPro" id="IPR037401">
    <property type="entry name" value="SnoaL-like"/>
</dbReference>
<evidence type="ECO:0000313" key="2">
    <source>
        <dbReference type="EMBL" id="RYC67362.1"/>
    </source>
</evidence>
<organism evidence="2 3">
    <name type="scientific">Spirosoma sordidisoli</name>
    <dbReference type="NCBI Taxonomy" id="2502893"/>
    <lineage>
        <taxon>Bacteria</taxon>
        <taxon>Pseudomonadati</taxon>
        <taxon>Bacteroidota</taxon>
        <taxon>Cytophagia</taxon>
        <taxon>Cytophagales</taxon>
        <taxon>Cytophagaceae</taxon>
        <taxon>Spirosoma</taxon>
    </lineage>
</organism>
<dbReference type="Gene3D" id="3.10.450.50">
    <property type="match status" value="1"/>
</dbReference>
<protein>
    <submittedName>
        <fullName evidence="2">Nuclear transport factor 2 family protein</fullName>
    </submittedName>
</protein>
<name>A0A4Q2UG07_9BACT</name>
<evidence type="ECO:0000313" key="3">
    <source>
        <dbReference type="Proteomes" id="UP000290407"/>
    </source>
</evidence>
<proteinExistence type="predicted"/>
<keyword evidence="3" id="KW-1185">Reference proteome</keyword>
<accession>A0A4Q2UG07</accession>
<dbReference type="RefSeq" id="WP_129605268.1">
    <property type="nucleotide sequence ID" value="NZ_SBLB01000008.1"/>
</dbReference>
<dbReference type="InterPro" id="IPR032710">
    <property type="entry name" value="NTF2-like_dom_sf"/>
</dbReference>
<dbReference type="Pfam" id="PF12680">
    <property type="entry name" value="SnoaL_2"/>
    <property type="match status" value="1"/>
</dbReference>
<evidence type="ECO:0000259" key="1">
    <source>
        <dbReference type="Pfam" id="PF12680"/>
    </source>
</evidence>
<feature type="domain" description="SnoaL-like" evidence="1">
    <location>
        <begin position="5"/>
        <end position="117"/>
    </location>
</feature>
<comment type="caution">
    <text evidence="2">The sequence shown here is derived from an EMBL/GenBank/DDBJ whole genome shotgun (WGS) entry which is preliminary data.</text>
</comment>
<gene>
    <name evidence="2" type="ORF">EQG79_24930</name>
</gene>
<dbReference type="SUPFAM" id="SSF54427">
    <property type="entry name" value="NTF2-like"/>
    <property type="match status" value="1"/>
</dbReference>
<dbReference type="Proteomes" id="UP000290407">
    <property type="component" value="Unassembled WGS sequence"/>
</dbReference>
<reference evidence="2 3" key="1">
    <citation type="submission" date="2019-01" db="EMBL/GenBank/DDBJ databases">
        <title>Spirosoma flava sp. nov., a propanil-degrading bacterium isolated from herbicide-contaminated soil.</title>
        <authorList>
            <person name="Zhang L."/>
            <person name="Jiang J.-D."/>
        </authorList>
    </citation>
    <scope>NUCLEOTIDE SEQUENCE [LARGE SCALE GENOMIC DNA]</scope>
    <source>
        <strain evidence="2 3">TY50</strain>
    </source>
</reference>
<sequence>MEQLIRQYITAYNAMDVAGMMALLHDVIVFENVSNASGITATSGKAEFEALARQSLGVFRSREQRIRSLTLGDRTAAVEIDYSAIVAVDLPSGLKAGQALMLRGVTIFAFSDGKISRISDYS</sequence>
<dbReference type="AlphaFoldDB" id="A0A4Q2UG07"/>